<sequence length="420" mass="47215">MTLILYDHCDLEERPSKYLRIWKAWHIILYVLIAVCGILNYSFLESSRQSIDDRCYLFPRELAFHMVELEEPHERLNLHIKNNNRNETADTELKDRVKDGNQTAQITDAQNSADNTDSAQNVERDIVKDQHVIPRDKREVIFRNITGDFETTIELDNVTVVIENRTHRLMLDTFRSFFLSDNDCQFAEYMPILSSTFAIVWLTLFVMCPRGGKSRTGITEPWRILSPALIFAVLLVGLTGHSFTLTNRGIDSFCAAFANYTNATTCSPVDQLLQSSWNATWPFSARAAATRAAAAGVWAGWACAAALLVSRCLTAADFVVRRTQVYVKRDPHQKVLPHLLKSPILSTQTSSPSRRAAPLSPVTSVKSEPTITTQLVTASVEHGPESAPSSLVTTPVRDSRSAEMLEMAHSPKEFQIVSER</sequence>
<protein>
    <submittedName>
        <fullName evidence="3">Uncharacterized protein</fullName>
    </submittedName>
</protein>
<keyword evidence="2" id="KW-0472">Membrane</keyword>
<evidence type="ECO:0000313" key="3">
    <source>
        <dbReference type="EMBL" id="KAG7304969.1"/>
    </source>
</evidence>
<evidence type="ECO:0000256" key="2">
    <source>
        <dbReference type="SAM" id="Phobius"/>
    </source>
</evidence>
<keyword evidence="4" id="KW-1185">Reference proteome</keyword>
<feature type="compositionally biased region" description="Low complexity" evidence="1">
    <location>
        <begin position="350"/>
        <end position="361"/>
    </location>
</feature>
<feature type="region of interest" description="Disordered" evidence="1">
    <location>
        <begin position="346"/>
        <end position="365"/>
    </location>
</feature>
<organism evidence="3 4">
    <name type="scientific">Plutella xylostella</name>
    <name type="common">Diamondback moth</name>
    <name type="synonym">Plutella maculipennis</name>
    <dbReference type="NCBI Taxonomy" id="51655"/>
    <lineage>
        <taxon>Eukaryota</taxon>
        <taxon>Metazoa</taxon>
        <taxon>Ecdysozoa</taxon>
        <taxon>Arthropoda</taxon>
        <taxon>Hexapoda</taxon>
        <taxon>Insecta</taxon>
        <taxon>Pterygota</taxon>
        <taxon>Neoptera</taxon>
        <taxon>Endopterygota</taxon>
        <taxon>Lepidoptera</taxon>
        <taxon>Glossata</taxon>
        <taxon>Ditrysia</taxon>
        <taxon>Yponomeutoidea</taxon>
        <taxon>Plutellidae</taxon>
        <taxon>Plutella</taxon>
    </lineage>
</organism>
<feature type="transmembrane region" description="Helical" evidence="2">
    <location>
        <begin position="224"/>
        <end position="243"/>
    </location>
</feature>
<evidence type="ECO:0000256" key="1">
    <source>
        <dbReference type="SAM" id="MobiDB-lite"/>
    </source>
</evidence>
<gene>
    <name evidence="3" type="ORF">JYU34_010387</name>
</gene>
<comment type="caution">
    <text evidence="3">The sequence shown here is derived from an EMBL/GenBank/DDBJ whole genome shotgun (WGS) entry which is preliminary data.</text>
</comment>
<feature type="transmembrane region" description="Helical" evidence="2">
    <location>
        <begin position="298"/>
        <end position="320"/>
    </location>
</feature>
<name>A0ABQ7QJI3_PLUXY</name>
<dbReference type="Proteomes" id="UP000823941">
    <property type="component" value="Chromosome 14"/>
</dbReference>
<dbReference type="EMBL" id="JAHIBW010000014">
    <property type="protein sequence ID" value="KAG7304969.1"/>
    <property type="molecule type" value="Genomic_DNA"/>
</dbReference>
<evidence type="ECO:0000313" key="4">
    <source>
        <dbReference type="Proteomes" id="UP000823941"/>
    </source>
</evidence>
<keyword evidence="2" id="KW-0812">Transmembrane</keyword>
<feature type="transmembrane region" description="Helical" evidence="2">
    <location>
        <begin position="189"/>
        <end position="212"/>
    </location>
</feature>
<feature type="region of interest" description="Disordered" evidence="1">
    <location>
        <begin position="379"/>
        <end position="399"/>
    </location>
</feature>
<proteinExistence type="predicted"/>
<keyword evidence="2" id="KW-1133">Transmembrane helix</keyword>
<reference evidence="3 4" key="1">
    <citation type="submission" date="2021-06" db="EMBL/GenBank/DDBJ databases">
        <title>A haploid diamondback moth (Plutella xylostella L.) genome assembly resolves 31 chromosomes and identifies a diamide resistance mutation.</title>
        <authorList>
            <person name="Ward C.M."/>
            <person name="Perry K.D."/>
            <person name="Baker G."/>
            <person name="Powis K."/>
            <person name="Heckel D.G."/>
            <person name="Baxter S.W."/>
        </authorList>
    </citation>
    <scope>NUCLEOTIDE SEQUENCE [LARGE SCALE GENOMIC DNA]</scope>
    <source>
        <strain evidence="3 4">LV</strain>
        <tissue evidence="3">Single pupa</tissue>
    </source>
</reference>
<accession>A0ABQ7QJI3</accession>
<feature type="transmembrane region" description="Helical" evidence="2">
    <location>
        <begin position="24"/>
        <end position="44"/>
    </location>
</feature>